<dbReference type="Proteomes" id="UP000011885">
    <property type="component" value="Unassembled WGS sequence"/>
</dbReference>
<sequence>MGFVRKRRLAFSSYGTRILEVRSRIDEAIGRGLTIEPVGWT</sequence>
<dbReference type="PATRIC" id="fig|1263870.3.peg.7165"/>
<proteinExistence type="predicted"/>
<keyword evidence="2" id="KW-1185">Reference proteome</keyword>
<organism evidence="1 2">
    <name type="scientific">Rhodopirellula sallentina SM41</name>
    <dbReference type="NCBI Taxonomy" id="1263870"/>
    <lineage>
        <taxon>Bacteria</taxon>
        <taxon>Pseudomonadati</taxon>
        <taxon>Planctomycetota</taxon>
        <taxon>Planctomycetia</taxon>
        <taxon>Pirellulales</taxon>
        <taxon>Pirellulaceae</taxon>
        <taxon>Rhodopirellula</taxon>
    </lineage>
</organism>
<comment type="caution">
    <text evidence="1">The sequence shown here is derived from an EMBL/GenBank/DDBJ whole genome shotgun (WGS) entry which is preliminary data.</text>
</comment>
<gene>
    <name evidence="1" type="ORF">RSSM_06754</name>
</gene>
<evidence type="ECO:0000313" key="2">
    <source>
        <dbReference type="Proteomes" id="UP000011885"/>
    </source>
</evidence>
<evidence type="ECO:0000313" key="1">
    <source>
        <dbReference type="EMBL" id="EMI51817.1"/>
    </source>
</evidence>
<name>M5TRK7_9BACT</name>
<protein>
    <submittedName>
        <fullName evidence="1">Uncharacterized protein</fullName>
    </submittedName>
</protein>
<reference evidence="1 2" key="1">
    <citation type="journal article" date="2013" name="Mar. Genomics">
        <title>Expression of sulfatases in Rhodopirellula baltica and the diversity of sulfatases in the genus Rhodopirellula.</title>
        <authorList>
            <person name="Wegner C.E."/>
            <person name="Richter-Heitmann T."/>
            <person name="Klindworth A."/>
            <person name="Klockow C."/>
            <person name="Richter M."/>
            <person name="Achstetter T."/>
            <person name="Glockner F.O."/>
            <person name="Harder J."/>
        </authorList>
    </citation>
    <scope>NUCLEOTIDE SEQUENCE [LARGE SCALE GENOMIC DNA]</scope>
    <source>
        <strain evidence="1 2">SM41</strain>
    </source>
</reference>
<dbReference type="EMBL" id="ANOH01000480">
    <property type="protein sequence ID" value="EMI51817.1"/>
    <property type="molecule type" value="Genomic_DNA"/>
</dbReference>
<accession>M5TRK7</accession>
<dbReference type="AlphaFoldDB" id="M5TRK7"/>